<name>A0A0F9MQB4_9ZZZZ</name>
<dbReference type="EMBL" id="LAZR01004342">
    <property type="protein sequence ID" value="KKN09490.1"/>
    <property type="molecule type" value="Genomic_DNA"/>
</dbReference>
<reference evidence="1" key="1">
    <citation type="journal article" date="2015" name="Nature">
        <title>Complex archaea that bridge the gap between prokaryotes and eukaryotes.</title>
        <authorList>
            <person name="Spang A."/>
            <person name="Saw J.H."/>
            <person name="Jorgensen S.L."/>
            <person name="Zaremba-Niedzwiedzka K."/>
            <person name="Martijn J."/>
            <person name="Lind A.E."/>
            <person name="van Eijk R."/>
            <person name="Schleper C."/>
            <person name="Guy L."/>
            <person name="Ettema T.J."/>
        </authorList>
    </citation>
    <scope>NUCLEOTIDE SEQUENCE</scope>
</reference>
<protein>
    <submittedName>
        <fullName evidence="1">Uncharacterized protein</fullName>
    </submittedName>
</protein>
<proteinExistence type="predicted"/>
<sequence>MGEAVKVVVVKIRYRPPITPVRRAILKALGRA</sequence>
<accession>A0A0F9MQB4</accession>
<dbReference type="AlphaFoldDB" id="A0A0F9MQB4"/>
<comment type="caution">
    <text evidence="1">The sequence shown here is derived from an EMBL/GenBank/DDBJ whole genome shotgun (WGS) entry which is preliminary data.</text>
</comment>
<gene>
    <name evidence="1" type="ORF">LCGC14_1046070</name>
</gene>
<evidence type="ECO:0000313" key="1">
    <source>
        <dbReference type="EMBL" id="KKN09490.1"/>
    </source>
</evidence>
<organism evidence="1">
    <name type="scientific">marine sediment metagenome</name>
    <dbReference type="NCBI Taxonomy" id="412755"/>
    <lineage>
        <taxon>unclassified sequences</taxon>
        <taxon>metagenomes</taxon>
        <taxon>ecological metagenomes</taxon>
    </lineage>
</organism>